<dbReference type="InParanoid" id="A0A5J5ETC1"/>
<sequence>MAGYTSPFGPKMRPTLHVGGYPLKSLVPFGIAAGAFGGVALIGVLFLGEGIPRVQNDVLKNIPVIGAYWRNKKPIPASDNPF</sequence>
<comment type="caution">
    <text evidence="2">The sequence shown here is derived from an EMBL/GenBank/DDBJ whole genome shotgun (WGS) entry which is preliminary data.</text>
</comment>
<dbReference type="PANTHER" id="PTHR28254:SF1">
    <property type="entry name" value="CYTOCHROME B-C1 COMPLEX SUBUNIT 10, MITOCHONDRIAL"/>
    <property type="match status" value="1"/>
</dbReference>
<reference evidence="2 3" key="1">
    <citation type="submission" date="2019-09" db="EMBL/GenBank/DDBJ databases">
        <title>Draft genome of the ectomycorrhizal ascomycete Sphaerosporella brunnea.</title>
        <authorList>
            <consortium name="DOE Joint Genome Institute"/>
            <person name="Benucci G.M."/>
            <person name="Marozzi G."/>
            <person name="Antonielli L."/>
            <person name="Sanchez S."/>
            <person name="Marco P."/>
            <person name="Wang X."/>
            <person name="Falini L.B."/>
            <person name="Barry K."/>
            <person name="Haridas S."/>
            <person name="Lipzen A."/>
            <person name="Labutti K."/>
            <person name="Grigoriev I.V."/>
            <person name="Murat C."/>
            <person name="Martin F."/>
            <person name="Albertini E."/>
            <person name="Donnini D."/>
            <person name="Bonito G."/>
        </authorList>
    </citation>
    <scope>NUCLEOTIDE SEQUENCE [LARGE SCALE GENOMIC DNA]</scope>
    <source>
        <strain evidence="2 3">Sb_GMNB300</strain>
    </source>
</reference>
<dbReference type="AlphaFoldDB" id="A0A5J5ETC1"/>
<evidence type="ECO:0000313" key="2">
    <source>
        <dbReference type="EMBL" id="KAA8903148.1"/>
    </source>
</evidence>
<keyword evidence="1" id="KW-1133">Transmembrane helix</keyword>
<proteinExistence type="predicted"/>
<evidence type="ECO:0000256" key="1">
    <source>
        <dbReference type="SAM" id="Phobius"/>
    </source>
</evidence>
<gene>
    <name evidence="2" type="ORF">FN846DRAFT_954251</name>
</gene>
<evidence type="ECO:0000313" key="3">
    <source>
        <dbReference type="Proteomes" id="UP000326924"/>
    </source>
</evidence>
<dbReference type="Pfam" id="PF09796">
    <property type="entry name" value="QCR10"/>
    <property type="match status" value="1"/>
</dbReference>
<dbReference type="Proteomes" id="UP000326924">
    <property type="component" value="Unassembled WGS sequence"/>
</dbReference>
<accession>A0A5J5ETC1</accession>
<name>A0A5J5ETC1_9PEZI</name>
<dbReference type="GO" id="GO:0005739">
    <property type="term" value="C:mitochondrion"/>
    <property type="evidence" value="ECO:0007669"/>
    <property type="project" value="GOC"/>
</dbReference>
<dbReference type="EMBL" id="VXIS01000121">
    <property type="protein sequence ID" value="KAA8903148.1"/>
    <property type="molecule type" value="Genomic_DNA"/>
</dbReference>
<dbReference type="OrthoDB" id="2391627at2759"/>
<keyword evidence="3" id="KW-1185">Reference proteome</keyword>
<dbReference type="InterPro" id="IPR019182">
    <property type="entry name" value="Cytochrome_b-c1_su10_fun"/>
</dbReference>
<dbReference type="PANTHER" id="PTHR28254">
    <property type="entry name" value="CYTOCHROME B-C1 COMPLEX SUBUNIT 10"/>
    <property type="match status" value="1"/>
</dbReference>
<keyword evidence="1" id="KW-0812">Transmembrane</keyword>
<feature type="transmembrane region" description="Helical" evidence="1">
    <location>
        <begin position="26"/>
        <end position="47"/>
    </location>
</feature>
<protein>
    <submittedName>
        <fullName evidence="2">Cytochrome b-c1 complex subunit 10</fullName>
    </submittedName>
</protein>
<keyword evidence="1" id="KW-0472">Membrane</keyword>
<organism evidence="2 3">
    <name type="scientific">Sphaerosporella brunnea</name>
    <dbReference type="NCBI Taxonomy" id="1250544"/>
    <lineage>
        <taxon>Eukaryota</taxon>
        <taxon>Fungi</taxon>
        <taxon>Dikarya</taxon>
        <taxon>Ascomycota</taxon>
        <taxon>Pezizomycotina</taxon>
        <taxon>Pezizomycetes</taxon>
        <taxon>Pezizales</taxon>
        <taxon>Pyronemataceae</taxon>
        <taxon>Sphaerosporella</taxon>
    </lineage>
</organism>
<dbReference type="GO" id="GO:0006122">
    <property type="term" value="P:mitochondrial electron transport, ubiquinol to cytochrome c"/>
    <property type="evidence" value="ECO:0007669"/>
    <property type="project" value="InterPro"/>
</dbReference>